<reference evidence="3" key="1">
    <citation type="submission" date="2019-04" db="EMBL/GenBank/DDBJ databases">
        <title>Sequencing of skin fungus with MAO and IRED activity.</title>
        <authorList>
            <person name="Marsaioli A.J."/>
            <person name="Bonatto J.M.C."/>
            <person name="Reis Junior O."/>
        </authorList>
    </citation>
    <scope>NUCLEOTIDE SEQUENCE</scope>
    <source>
        <strain evidence="3">30M1</strain>
    </source>
</reference>
<proteinExistence type="inferred from homology"/>
<comment type="similarity">
    <text evidence="1">Belongs to the ustYa family.</text>
</comment>
<evidence type="ECO:0000256" key="2">
    <source>
        <dbReference type="SAM" id="Phobius"/>
    </source>
</evidence>
<dbReference type="GO" id="GO:0043386">
    <property type="term" value="P:mycotoxin biosynthetic process"/>
    <property type="evidence" value="ECO:0007669"/>
    <property type="project" value="InterPro"/>
</dbReference>
<keyword evidence="4" id="KW-1185">Reference proteome</keyword>
<dbReference type="EMBL" id="SWKU01000051">
    <property type="protein sequence ID" value="KAF2993510.1"/>
    <property type="molecule type" value="Genomic_DNA"/>
</dbReference>
<dbReference type="OrthoDB" id="3691914at2759"/>
<dbReference type="AlphaFoldDB" id="A0A9P4T3K4"/>
<dbReference type="Pfam" id="PF11807">
    <property type="entry name" value="UstYa"/>
    <property type="match status" value="1"/>
</dbReference>
<dbReference type="InterPro" id="IPR021765">
    <property type="entry name" value="UstYa-like"/>
</dbReference>
<comment type="caution">
    <text evidence="3">The sequence shown here is derived from an EMBL/GenBank/DDBJ whole genome shotgun (WGS) entry which is preliminary data.</text>
</comment>
<sequence length="173" mass="19911">MYPLSELLPTFKTRYAPLTAHESAKDAEEEPSIERWQSEGYARRSRRWIVLSGLLAILNIVQLLYPLMLSSFDFGRSEDAFSKGFATDFEDARQVVHLEQRNFTGWISYNATEDDVYRVMDPNEPQYFGPPSKDMDAAWDDLLYGQYVAMTREEAARYPGIVTSGTTGKYHMQ</sequence>
<evidence type="ECO:0000313" key="4">
    <source>
        <dbReference type="Proteomes" id="UP000801428"/>
    </source>
</evidence>
<evidence type="ECO:0000256" key="1">
    <source>
        <dbReference type="ARBA" id="ARBA00035112"/>
    </source>
</evidence>
<keyword evidence="2" id="KW-1133">Transmembrane helix</keyword>
<dbReference type="Proteomes" id="UP000801428">
    <property type="component" value="Unassembled WGS sequence"/>
</dbReference>
<accession>A0A9P4T3K4</accession>
<organism evidence="3 4">
    <name type="scientific">Curvularia kusanoi</name>
    <name type="common">Cochliobolus kusanoi</name>
    <dbReference type="NCBI Taxonomy" id="90978"/>
    <lineage>
        <taxon>Eukaryota</taxon>
        <taxon>Fungi</taxon>
        <taxon>Dikarya</taxon>
        <taxon>Ascomycota</taxon>
        <taxon>Pezizomycotina</taxon>
        <taxon>Dothideomycetes</taxon>
        <taxon>Pleosporomycetidae</taxon>
        <taxon>Pleosporales</taxon>
        <taxon>Pleosporineae</taxon>
        <taxon>Pleosporaceae</taxon>
        <taxon>Curvularia</taxon>
    </lineage>
</organism>
<protein>
    <submittedName>
        <fullName evidence="3">Uncharacterized protein</fullName>
    </submittedName>
</protein>
<keyword evidence="2" id="KW-0812">Transmembrane</keyword>
<keyword evidence="2" id="KW-0472">Membrane</keyword>
<name>A0A9P4T3K4_CURKU</name>
<evidence type="ECO:0000313" key="3">
    <source>
        <dbReference type="EMBL" id="KAF2993510.1"/>
    </source>
</evidence>
<feature type="transmembrane region" description="Helical" evidence="2">
    <location>
        <begin position="48"/>
        <end position="68"/>
    </location>
</feature>
<gene>
    <name evidence="3" type="ORF">E8E13_001099</name>
</gene>